<dbReference type="InterPro" id="IPR023214">
    <property type="entry name" value="HAD_sf"/>
</dbReference>
<dbReference type="GO" id="GO:0016787">
    <property type="term" value="F:hydrolase activity"/>
    <property type="evidence" value="ECO:0007669"/>
    <property type="project" value="UniProtKB-KW"/>
</dbReference>
<keyword evidence="3" id="KW-0460">Magnesium</keyword>
<keyword evidence="2 4" id="KW-0378">Hydrolase</keyword>
<dbReference type="Gene3D" id="1.20.120.1600">
    <property type="match status" value="1"/>
</dbReference>
<organism evidence="4 5">
    <name type="scientific">Chelativorans salis</name>
    <dbReference type="NCBI Taxonomy" id="2978478"/>
    <lineage>
        <taxon>Bacteria</taxon>
        <taxon>Pseudomonadati</taxon>
        <taxon>Pseudomonadota</taxon>
        <taxon>Alphaproteobacteria</taxon>
        <taxon>Hyphomicrobiales</taxon>
        <taxon>Phyllobacteriaceae</taxon>
        <taxon>Chelativorans</taxon>
    </lineage>
</organism>
<dbReference type="Gene3D" id="3.40.50.1000">
    <property type="entry name" value="HAD superfamily/HAD-like"/>
    <property type="match status" value="1"/>
</dbReference>
<gene>
    <name evidence="4" type="ORF">N5A92_17980</name>
</gene>
<evidence type="ECO:0000256" key="3">
    <source>
        <dbReference type="ARBA" id="ARBA00022842"/>
    </source>
</evidence>
<name>A0ABT2LTH4_9HYPH</name>
<protein>
    <submittedName>
        <fullName evidence="4">HAD family hydrolase</fullName>
    </submittedName>
</protein>
<evidence type="ECO:0000313" key="5">
    <source>
        <dbReference type="Proteomes" id="UP001320831"/>
    </source>
</evidence>
<evidence type="ECO:0000256" key="2">
    <source>
        <dbReference type="ARBA" id="ARBA00022801"/>
    </source>
</evidence>
<dbReference type="PANTHER" id="PTHR46470">
    <property type="entry name" value="N-ACYLNEURAMINATE-9-PHOSPHATASE"/>
    <property type="match status" value="1"/>
</dbReference>
<dbReference type="SUPFAM" id="SSF56784">
    <property type="entry name" value="HAD-like"/>
    <property type="match status" value="1"/>
</dbReference>
<evidence type="ECO:0000313" key="4">
    <source>
        <dbReference type="EMBL" id="MCT7376918.1"/>
    </source>
</evidence>
<dbReference type="PANTHER" id="PTHR46470:SF2">
    <property type="entry name" value="GLYCERALDEHYDE 3-PHOSPHATE PHOSPHATASE"/>
    <property type="match status" value="1"/>
</dbReference>
<accession>A0ABT2LTH4</accession>
<evidence type="ECO:0000256" key="1">
    <source>
        <dbReference type="ARBA" id="ARBA00022723"/>
    </source>
</evidence>
<dbReference type="InterPro" id="IPR051400">
    <property type="entry name" value="HAD-like_hydrolase"/>
</dbReference>
<reference evidence="4 5" key="1">
    <citation type="submission" date="2022-09" db="EMBL/GenBank/DDBJ databases">
        <title>Chelativorans salina sp. nov., a novel slightly halophilic bacterium isolated from a saline lake sediment enrichment.</title>
        <authorList>
            <person name="Gao L."/>
            <person name="Fang B.-Z."/>
            <person name="Li W.-J."/>
        </authorList>
    </citation>
    <scope>NUCLEOTIDE SEQUENCE [LARGE SCALE GENOMIC DNA]</scope>
    <source>
        <strain evidence="4 5">EGI FJ00035</strain>
    </source>
</reference>
<dbReference type="InterPro" id="IPR036412">
    <property type="entry name" value="HAD-like_sf"/>
</dbReference>
<comment type="caution">
    <text evidence="4">The sequence shown here is derived from an EMBL/GenBank/DDBJ whole genome shotgun (WGS) entry which is preliminary data.</text>
</comment>
<dbReference type="Pfam" id="PF00702">
    <property type="entry name" value="Hydrolase"/>
    <property type="match status" value="1"/>
</dbReference>
<keyword evidence="5" id="KW-1185">Reference proteome</keyword>
<sequence>MVTPALIVFDLDDTLYLERDFVISGFAAADAWFRATAGVEGLGEVCLRLFAAGERSRVFDQGLKTLGLAPDHRLVVQLIEVYQSHRPSINLTADAARYFGSRSREIPCAMITDGRSTVQRAKTQALGIEEFISCIICTGALGQGFHKPHPRAFARIETWAAPMGLPLAYVADNPVKDFVTPRARGWCTVQIVRPERIHHLPAPSAAHEPHARITSLDALDECLAWLQRDRDNRSSHASTGM</sequence>
<keyword evidence="1" id="KW-0479">Metal-binding</keyword>
<dbReference type="Proteomes" id="UP001320831">
    <property type="component" value="Unassembled WGS sequence"/>
</dbReference>
<proteinExistence type="predicted"/>
<dbReference type="RefSeq" id="WP_260905160.1">
    <property type="nucleotide sequence ID" value="NZ_JAOCZP010000005.1"/>
</dbReference>
<dbReference type="EMBL" id="JAOCZP010000005">
    <property type="protein sequence ID" value="MCT7376918.1"/>
    <property type="molecule type" value="Genomic_DNA"/>
</dbReference>